<evidence type="ECO:0000256" key="4">
    <source>
        <dbReference type="ARBA" id="ARBA00022807"/>
    </source>
</evidence>
<keyword evidence="4" id="KW-0788">Thiol protease</keyword>
<dbReference type="SUPFAM" id="SSF54001">
    <property type="entry name" value="Cysteine proteinases"/>
    <property type="match status" value="1"/>
</dbReference>
<dbReference type="Gene3D" id="3.90.1720.10">
    <property type="entry name" value="endopeptidase domain like (from Nostoc punctiforme)"/>
    <property type="match status" value="1"/>
</dbReference>
<keyword evidence="2" id="KW-0645">Protease</keyword>
<evidence type="ECO:0000256" key="2">
    <source>
        <dbReference type="ARBA" id="ARBA00022670"/>
    </source>
</evidence>
<dbReference type="Pfam" id="PF00877">
    <property type="entry name" value="NLPC_P60"/>
    <property type="match status" value="1"/>
</dbReference>
<dbReference type="AlphaFoldDB" id="A0A6S6U221"/>
<dbReference type="GO" id="GO:0006508">
    <property type="term" value="P:proteolysis"/>
    <property type="evidence" value="ECO:0007669"/>
    <property type="project" value="UniProtKB-KW"/>
</dbReference>
<comment type="similarity">
    <text evidence="1">Belongs to the peptidase C40 family.</text>
</comment>
<evidence type="ECO:0000256" key="1">
    <source>
        <dbReference type="ARBA" id="ARBA00007074"/>
    </source>
</evidence>
<dbReference type="PANTHER" id="PTHR47053">
    <property type="entry name" value="MUREIN DD-ENDOPEPTIDASE MEPH-RELATED"/>
    <property type="match status" value="1"/>
</dbReference>
<evidence type="ECO:0000259" key="5">
    <source>
        <dbReference type="PROSITE" id="PS51935"/>
    </source>
</evidence>
<evidence type="ECO:0000256" key="3">
    <source>
        <dbReference type="ARBA" id="ARBA00022801"/>
    </source>
</evidence>
<gene>
    <name evidence="6" type="ORF">HELGO_WM22034</name>
</gene>
<dbReference type="GO" id="GO:0008234">
    <property type="term" value="F:cysteine-type peptidase activity"/>
    <property type="evidence" value="ECO:0007669"/>
    <property type="project" value="UniProtKB-KW"/>
</dbReference>
<dbReference type="PROSITE" id="PS51257">
    <property type="entry name" value="PROKAR_LIPOPROTEIN"/>
    <property type="match status" value="1"/>
</dbReference>
<dbReference type="InterPro" id="IPR038765">
    <property type="entry name" value="Papain-like_cys_pep_sf"/>
</dbReference>
<feature type="domain" description="NlpC/P60" evidence="5">
    <location>
        <begin position="116"/>
        <end position="242"/>
    </location>
</feature>
<dbReference type="PANTHER" id="PTHR47053:SF1">
    <property type="entry name" value="MUREIN DD-ENDOPEPTIDASE MEPH-RELATED"/>
    <property type="match status" value="1"/>
</dbReference>
<dbReference type="InterPro" id="IPR000064">
    <property type="entry name" value="NLP_P60_dom"/>
</dbReference>
<organism evidence="6">
    <name type="scientific">uncultured Sulfurovum sp</name>
    <dbReference type="NCBI Taxonomy" id="269237"/>
    <lineage>
        <taxon>Bacteria</taxon>
        <taxon>Pseudomonadati</taxon>
        <taxon>Campylobacterota</taxon>
        <taxon>Epsilonproteobacteria</taxon>
        <taxon>Campylobacterales</taxon>
        <taxon>Sulfurovaceae</taxon>
        <taxon>Sulfurovum</taxon>
        <taxon>environmental samples</taxon>
    </lineage>
</organism>
<protein>
    <submittedName>
        <fullName evidence="6">Invasion associated protein p60</fullName>
    </submittedName>
</protein>
<evidence type="ECO:0000313" key="6">
    <source>
        <dbReference type="EMBL" id="CAA6823250.1"/>
    </source>
</evidence>
<dbReference type="EMBL" id="CACVAZ010000163">
    <property type="protein sequence ID" value="CAA6823250.1"/>
    <property type="molecule type" value="Genomic_DNA"/>
</dbReference>
<sequence>MKNFKKSSLILFMAPVLFVGCVSEKTALIKPKIIEKSLEKIVETKNIKLEKVIEQQSVQLENNQTNLSKEKLLASAIFGGKISLENDENEIPIILDEPLSTQTFNLNDADNNWEAFSKEDEILETARKFLGVKYIWAANGPSAFDCSGFTKYVFKENGISLPRYSGHQANLGKKIKFKDLEKGDLVFFDTDKEFTRRVNHVGIFIGNNKFIHASSAKKKVIITSFSKKKFYKEKFLYARRIINSNKSFAFNNINTLNQNSLVVN</sequence>
<dbReference type="PROSITE" id="PS51935">
    <property type="entry name" value="NLPC_P60"/>
    <property type="match status" value="1"/>
</dbReference>
<keyword evidence="3" id="KW-0378">Hydrolase</keyword>
<proteinExistence type="inferred from homology"/>
<dbReference type="InterPro" id="IPR051202">
    <property type="entry name" value="Peptidase_C40"/>
</dbReference>
<name>A0A6S6U221_9BACT</name>
<accession>A0A6S6U221</accession>
<reference evidence="6" key="1">
    <citation type="submission" date="2020-01" db="EMBL/GenBank/DDBJ databases">
        <authorList>
            <person name="Meier V. D."/>
            <person name="Meier V D."/>
        </authorList>
    </citation>
    <scope>NUCLEOTIDE SEQUENCE</scope>
    <source>
        <strain evidence="6">HLG_WM_MAG_02</strain>
    </source>
</reference>